<dbReference type="CDD" id="cd01049">
    <property type="entry name" value="RNRR2"/>
    <property type="match status" value="1"/>
</dbReference>
<dbReference type="Gene3D" id="1.10.620.20">
    <property type="entry name" value="Ribonucleotide Reductase, subunit A"/>
    <property type="match status" value="1"/>
</dbReference>
<evidence type="ECO:0000313" key="3">
    <source>
        <dbReference type="EMBL" id="QHU19076.1"/>
    </source>
</evidence>
<keyword evidence="2" id="KW-0812">Transmembrane</keyword>
<proteinExistence type="inferred from homology"/>
<dbReference type="InterPro" id="IPR009078">
    <property type="entry name" value="Ferritin-like_SF"/>
</dbReference>
<organism evidence="3">
    <name type="scientific">viral metagenome</name>
    <dbReference type="NCBI Taxonomy" id="1070528"/>
    <lineage>
        <taxon>unclassified sequences</taxon>
        <taxon>metagenomes</taxon>
        <taxon>organismal metagenomes</taxon>
    </lineage>
</organism>
<dbReference type="GO" id="GO:0016491">
    <property type="term" value="F:oxidoreductase activity"/>
    <property type="evidence" value="ECO:0007669"/>
    <property type="project" value="InterPro"/>
</dbReference>
<dbReference type="AlphaFoldDB" id="A0A6C0KPK2"/>
<dbReference type="InterPro" id="IPR033909">
    <property type="entry name" value="RNR_small"/>
</dbReference>
<name>A0A6C0KPK2_9ZZZZ</name>
<feature type="transmembrane region" description="Helical" evidence="2">
    <location>
        <begin position="62"/>
        <end position="79"/>
    </location>
</feature>
<protein>
    <submittedName>
        <fullName evidence="3">Uncharacterized protein</fullName>
    </submittedName>
</protein>
<dbReference type="SUPFAM" id="SSF47240">
    <property type="entry name" value="Ferritin-like"/>
    <property type="match status" value="1"/>
</dbReference>
<comment type="similarity">
    <text evidence="1">Belongs to the ribonucleoside diphosphate reductase small chain family.</text>
</comment>
<evidence type="ECO:0000256" key="2">
    <source>
        <dbReference type="SAM" id="Phobius"/>
    </source>
</evidence>
<dbReference type="Pfam" id="PF00268">
    <property type="entry name" value="Ribonuc_red_sm"/>
    <property type="match status" value="1"/>
</dbReference>
<dbReference type="PANTHER" id="PTHR23409:SF18">
    <property type="entry name" value="RIBONUCLEOSIDE-DIPHOSPHATE REDUCTASE SUBUNIT M2"/>
    <property type="match status" value="1"/>
</dbReference>
<reference evidence="3" key="1">
    <citation type="journal article" date="2020" name="Nature">
        <title>Giant virus diversity and host interactions through global metagenomics.</title>
        <authorList>
            <person name="Schulz F."/>
            <person name="Roux S."/>
            <person name="Paez-Espino D."/>
            <person name="Jungbluth S."/>
            <person name="Walsh D.A."/>
            <person name="Denef V.J."/>
            <person name="McMahon K.D."/>
            <person name="Konstantinidis K.T."/>
            <person name="Eloe-Fadrosh E.A."/>
            <person name="Kyrpides N.C."/>
            <person name="Woyke T."/>
        </authorList>
    </citation>
    <scope>NUCLEOTIDE SEQUENCE</scope>
    <source>
        <strain evidence="3">GVMAG-S-3300013014-104</strain>
    </source>
</reference>
<dbReference type="InterPro" id="IPR030475">
    <property type="entry name" value="RNR_small_AS"/>
</dbReference>
<dbReference type="InterPro" id="IPR012348">
    <property type="entry name" value="RNR-like"/>
</dbReference>
<dbReference type="GO" id="GO:0009263">
    <property type="term" value="P:deoxyribonucleotide biosynthetic process"/>
    <property type="evidence" value="ECO:0007669"/>
    <property type="project" value="InterPro"/>
</dbReference>
<feature type="transmembrane region" description="Helical" evidence="2">
    <location>
        <begin position="162"/>
        <end position="183"/>
    </location>
</feature>
<keyword evidence="2" id="KW-0472">Membrane</keyword>
<keyword evidence="2" id="KW-1133">Transmembrane helix</keyword>
<dbReference type="EMBL" id="MN740944">
    <property type="protein sequence ID" value="QHU19076.1"/>
    <property type="molecule type" value="Genomic_DNA"/>
</dbReference>
<dbReference type="PANTHER" id="PTHR23409">
    <property type="entry name" value="RIBONUCLEOSIDE-DIPHOSPHATE REDUCTASE SMALL CHAIN"/>
    <property type="match status" value="1"/>
</dbReference>
<dbReference type="InterPro" id="IPR000358">
    <property type="entry name" value="RNR_small_fam"/>
</dbReference>
<sequence length="324" mass="37971">MSKNSLEPLLSPDDNRFVMFPIVYEDIWQMYQKQVDCFWRPEEIDLTKDLSHWEGLNTDERFFISMILAFFAGSDGIVLENLASRFMREVQVSEARAFYGFQIAMENIHSHTYSNLIETYIKDKEEKNRLFNAIHNFPCIKKKADWAQKWIHDNRSSFATRLVAFACVEGIFFSGAFCSIFWLKKRGLLPGLTFSNELISRDEALHCEFAVLLYSKLLKKVDKNRIHDIIKEAVEIETEFICEALPCRLIGMNSPLMIQYIQFVADRLCLQLGYKKIYNVLNPFDFMEMISLESKTNFFEKRVSDYALANKTVTDNDFNLSEDF</sequence>
<accession>A0A6C0KPK2</accession>
<dbReference type="PROSITE" id="PS00368">
    <property type="entry name" value="RIBORED_SMALL"/>
    <property type="match status" value="1"/>
</dbReference>
<evidence type="ECO:0000256" key="1">
    <source>
        <dbReference type="ARBA" id="ARBA00009303"/>
    </source>
</evidence>